<sequence>MTMWRRQDLRYLPVFHIIIQSPTFYSSVLDGLVTELQFWYWRILDLRHASKKVLSCSGVVVLVDNSQTSSRWYGVEVYRLSINRDRIIWVADYLGRPLPRKENADCGRWNVRVDRILLNPSYCIGLVKPTLSPTRLQLNCSENVDEEAVEQWINKDSTLEYCEVLSDDDFESPVTCGSEEARNFEQCPESDEENLVTHQKLNHGDVLVHTEALLNYLEQEDESTTAEKMILRNLRSIIRRRVNEEQKQTCIISFFTKQ</sequence>
<accession>A0A4Y2RJ58</accession>
<gene>
    <name evidence="1" type="ORF">AVEN_264958_1</name>
</gene>
<dbReference type="Proteomes" id="UP000499080">
    <property type="component" value="Unassembled WGS sequence"/>
</dbReference>
<protein>
    <submittedName>
        <fullName evidence="1">Uncharacterized protein</fullName>
    </submittedName>
</protein>
<name>A0A4Y2RJ58_ARAVE</name>
<evidence type="ECO:0000313" key="2">
    <source>
        <dbReference type="Proteomes" id="UP000499080"/>
    </source>
</evidence>
<comment type="caution">
    <text evidence="1">The sequence shown here is derived from an EMBL/GenBank/DDBJ whole genome shotgun (WGS) entry which is preliminary data.</text>
</comment>
<reference evidence="1 2" key="1">
    <citation type="journal article" date="2019" name="Sci. Rep.">
        <title>Orb-weaving spider Araneus ventricosus genome elucidates the spidroin gene catalogue.</title>
        <authorList>
            <person name="Kono N."/>
            <person name="Nakamura H."/>
            <person name="Ohtoshi R."/>
            <person name="Moran D.A.P."/>
            <person name="Shinohara A."/>
            <person name="Yoshida Y."/>
            <person name="Fujiwara M."/>
            <person name="Mori M."/>
            <person name="Tomita M."/>
            <person name="Arakawa K."/>
        </authorList>
    </citation>
    <scope>NUCLEOTIDE SEQUENCE [LARGE SCALE GENOMIC DNA]</scope>
</reference>
<dbReference type="OrthoDB" id="5919228at2759"/>
<dbReference type="EMBL" id="BGPR01017351">
    <property type="protein sequence ID" value="GBN75837.1"/>
    <property type="molecule type" value="Genomic_DNA"/>
</dbReference>
<evidence type="ECO:0000313" key="1">
    <source>
        <dbReference type="EMBL" id="GBN75837.1"/>
    </source>
</evidence>
<proteinExistence type="predicted"/>
<dbReference type="AlphaFoldDB" id="A0A4Y2RJ58"/>
<keyword evidence="2" id="KW-1185">Reference proteome</keyword>
<organism evidence="1 2">
    <name type="scientific">Araneus ventricosus</name>
    <name type="common">Orbweaver spider</name>
    <name type="synonym">Epeira ventricosa</name>
    <dbReference type="NCBI Taxonomy" id="182803"/>
    <lineage>
        <taxon>Eukaryota</taxon>
        <taxon>Metazoa</taxon>
        <taxon>Ecdysozoa</taxon>
        <taxon>Arthropoda</taxon>
        <taxon>Chelicerata</taxon>
        <taxon>Arachnida</taxon>
        <taxon>Araneae</taxon>
        <taxon>Araneomorphae</taxon>
        <taxon>Entelegynae</taxon>
        <taxon>Araneoidea</taxon>
        <taxon>Araneidae</taxon>
        <taxon>Araneus</taxon>
    </lineage>
</organism>